<sequence>MTNFELDPRTHVPRGFEVIPHDHAAPPLRLSTHIGGCMEMYNENLGITFLVPVVSKQDFKPMATALKDYFIHTHGVFLVEIPHDVVVSTGLPPRARSWTCPVYALMSLFFIPSLQANHIFFSLSKLIMDLDTVVPSFIVDDDVLLYLAQTYVDQPALVMFGPPPPPSWLPLIPYSDDEDDEDELRDITGPLLFMLASVVHAR</sequence>
<name>A0A1E5V7A9_9POAL</name>
<evidence type="ECO:0000313" key="2">
    <source>
        <dbReference type="Proteomes" id="UP000095767"/>
    </source>
</evidence>
<dbReference type="Proteomes" id="UP000095767">
    <property type="component" value="Unassembled WGS sequence"/>
</dbReference>
<proteinExistence type="predicted"/>
<protein>
    <submittedName>
        <fullName evidence="1">Uncharacterized protein</fullName>
    </submittedName>
</protein>
<evidence type="ECO:0000313" key="1">
    <source>
        <dbReference type="EMBL" id="OEL21056.1"/>
    </source>
</evidence>
<gene>
    <name evidence="1" type="ORF">BAE44_0017926</name>
</gene>
<accession>A0A1E5V7A9</accession>
<keyword evidence="2" id="KW-1185">Reference proteome</keyword>
<reference evidence="1 2" key="1">
    <citation type="submission" date="2016-09" db="EMBL/GenBank/DDBJ databases">
        <title>The draft genome of Dichanthelium oligosanthes: A C3 panicoid grass species.</title>
        <authorList>
            <person name="Studer A.J."/>
            <person name="Schnable J.C."/>
            <person name="Brutnell T.P."/>
        </authorList>
    </citation>
    <scope>NUCLEOTIDE SEQUENCE [LARGE SCALE GENOMIC DNA]</scope>
    <source>
        <strain evidence="2">cv. Kellogg 1175</strain>
        <tissue evidence="1">Leaf</tissue>
    </source>
</reference>
<organism evidence="1 2">
    <name type="scientific">Dichanthelium oligosanthes</name>
    <dbReference type="NCBI Taxonomy" id="888268"/>
    <lineage>
        <taxon>Eukaryota</taxon>
        <taxon>Viridiplantae</taxon>
        <taxon>Streptophyta</taxon>
        <taxon>Embryophyta</taxon>
        <taxon>Tracheophyta</taxon>
        <taxon>Spermatophyta</taxon>
        <taxon>Magnoliopsida</taxon>
        <taxon>Liliopsida</taxon>
        <taxon>Poales</taxon>
        <taxon>Poaceae</taxon>
        <taxon>PACMAD clade</taxon>
        <taxon>Panicoideae</taxon>
        <taxon>Panicodae</taxon>
        <taxon>Paniceae</taxon>
        <taxon>Dichantheliinae</taxon>
        <taxon>Dichanthelium</taxon>
    </lineage>
</organism>
<comment type="caution">
    <text evidence="1">The sequence shown here is derived from an EMBL/GenBank/DDBJ whole genome shotgun (WGS) entry which is preliminary data.</text>
</comment>
<dbReference type="AlphaFoldDB" id="A0A1E5V7A9"/>
<dbReference type="EMBL" id="LWDX02048924">
    <property type="protein sequence ID" value="OEL21056.1"/>
    <property type="molecule type" value="Genomic_DNA"/>
</dbReference>